<feature type="region of interest" description="Disordered" evidence="2">
    <location>
        <begin position="131"/>
        <end position="252"/>
    </location>
</feature>
<proteinExistence type="predicted"/>
<sequence>MAQAQWGVDGYGSMKGLIRLRSSPQPANLNGSDDDDEGNSSGSDVEEHVEVERRLDHDLSRFEMVYPARGEDPGGYLFEDEDDYDQDAHVARLEEENLTLKERLFLMEQEVGDMRRRLEALEARFSLCDAAGGSAGGGENPVEEAPPEDDAGSEDNHEGSDNTSGEKNAEKGVVNSQNIGEDNADKGAMDLEKKHNADKGAVDFERTHNAEKNGAVDPEKTHNAENGASDPEKSGQYSTEMDDSVLEKTIHC</sequence>
<feature type="region of interest" description="Disordered" evidence="2">
    <location>
        <begin position="17"/>
        <end position="54"/>
    </location>
</feature>
<feature type="compositionally biased region" description="Basic and acidic residues" evidence="2">
    <location>
        <begin position="45"/>
        <end position="54"/>
    </location>
</feature>
<evidence type="ECO:0000256" key="1">
    <source>
        <dbReference type="SAM" id="Coils"/>
    </source>
</evidence>
<reference evidence="3" key="2">
    <citation type="journal article" date="2015" name="Data Brief">
        <title>Shoot transcriptome of the giant reed, Arundo donax.</title>
        <authorList>
            <person name="Barrero R.A."/>
            <person name="Guerrero F.D."/>
            <person name="Moolhuijzen P."/>
            <person name="Goolsby J.A."/>
            <person name="Tidwell J."/>
            <person name="Bellgard S.E."/>
            <person name="Bellgard M.I."/>
        </authorList>
    </citation>
    <scope>NUCLEOTIDE SEQUENCE</scope>
    <source>
        <tissue evidence="3">Shoot tissue taken approximately 20 cm above the soil surface</tissue>
    </source>
</reference>
<dbReference type="AlphaFoldDB" id="A0A0A9F8P6"/>
<dbReference type="PANTHER" id="PTHR34484">
    <property type="entry name" value="OS02G0832600 PROTEIN"/>
    <property type="match status" value="1"/>
</dbReference>
<feature type="coiled-coil region" evidence="1">
    <location>
        <begin position="90"/>
        <end position="124"/>
    </location>
</feature>
<accession>A0A0A9F8P6</accession>
<reference evidence="3" key="1">
    <citation type="submission" date="2014-09" db="EMBL/GenBank/DDBJ databases">
        <authorList>
            <person name="Magalhaes I.L.F."/>
            <person name="Oliveira U."/>
            <person name="Santos F.R."/>
            <person name="Vidigal T.H.D.A."/>
            <person name="Brescovit A.D."/>
            <person name="Santos A.J."/>
        </authorList>
    </citation>
    <scope>NUCLEOTIDE SEQUENCE</scope>
    <source>
        <tissue evidence="3">Shoot tissue taken approximately 20 cm above the soil surface</tissue>
    </source>
</reference>
<dbReference type="PANTHER" id="PTHR34484:SF2">
    <property type="entry name" value="OS02G0832600 PROTEIN"/>
    <property type="match status" value="1"/>
</dbReference>
<evidence type="ECO:0000313" key="3">
    <source>
        <dbReference type="EMBL" id="JAE04593.1"/>
    </source>
</evidence>
<feature type="compositionally biased region" description="Acidic residues" evidence="2">
    <location>
        <begin position="141"/>
        <end position="153"/>
    </location>
</feature>
<dbReference type="EMBL" id="GBRH01193303">
    <property type="protein sequence ID" value="JAE04593.1"/>
    <property type="molecule type" value="Transcribed_RNA"/>
</dbReference>
<keyword evidence="1" id="KW-0175">Coiled coil</keyword>
<protein>
    <submittedName>
        <fullName evidence="3">Uncharacterized protein</fullName>
    </submittedName>
</protein>
<name>A0A0A9F8P6_ARUDO</name>
<feature type="compositionally biased region" description="Basic and acidic residues" evidence="2">
    <location>
        <begin position="183"/>
        <end position="211"/>
    </location>
</feature>
<evidence type="ECO:0000256" key="2">
    <source>
        <dbReference type="SAM" id="MobiDB-lite"/>
    </source>
</evidence>
<organism evidence="3">
    <name type="scientific">Arundo donax</name>
    <name type="common">Giant reed</name>
    <name type="synonym">Donax arundinaceus</name>
    <dbReference type="NCBI Taxonomy" id="35708"/>
    <lineage>
        <taxon>Eukaryota</taxon>
        <taxon>Viridiplantae</taxon>
        <taxon>Streptophyta</taxon>
        <taxon>Embryophyta</taxon>
        <taxon>Tracheophyta</taxon>
        <taxon>Spermatophyta</taxon>
        <taxon>Magnoliopsida</taxon>
        <taxon>Liliopsida</taxon>
        <taxon>Poales</taxon>
        <taxon>Poaceae</taxon>
        <taxon>PACMAD clade</taxon>
        <taxon>Arundinoideae</taxon>
        <taxon>Arundineae</taxon>
        <taxon>Arundo</taxon>
    </lineage>
</organism>